<evidence type="ECO:0000313" key="8">
    <source>
        <dbReference type="Proteomes" id="UP001580430"/>
    </source>
</evidence>
<organism evidence="7 8">
    <name type="scientific">Paenibacillus medicaginis</name>
    <dbReference type="NCBI Taxonomy" id="1470560"/>
    <lineage>
        <taxon>Bacteria</taxon>
        <taxon>Bacillati</taxon>
        <taxon>Bacillota</taxon>
        <taxon>Bacilli</taxon>
        <taxon>Bacillales</taxon>
        <taxon>Paenibacillaceae</taxon>
        <taxon>Paenibacillus</taxon>
    </lineage>
</organism>
<evidence type="ECO:0000256" key="3">
    <source>
        <dbReference type="ARBA" id="ARBA00022679"/>
    </source>
</evidence>
<dbReference type="EMBL" id="JBHIRY010000038">
    <property type="protein sequence ID" value="MFB5763553.1"/>
    <property type="molecule type" value="Genomic_DNA"/>
</dbReference>
<reference evidence="7 8" key="1">
    <citation type="submission" date="2024-09" db="EMBL/GenBank/DDBJ databases">
        <title>Paenibacillus zeirhizospherea sp. nov., isolated from surface of the maize (Zea mays) roots in a horticulture field, Hungary.</title>
        <authorList>
            <person name="Marton D."/>
            <person name="Farkas M."/>
            <person name="Bedics A."/>
            <person name="Toth E."/>
            <person name="Tancsics A."/>
            <person name="Boka K."/>
            <person name="Marati G."/>
            <person name="Kriszt B."/>
            <person name="Cserhati M."/>
        </authorList>
    </citation>
    <scope>NUCLEOTIDE SEQUENCE [LARGE SCALE GENOMIC DNA]</scope>
    <source>
        <strain evidence="7 8">JCM 18446</strain>
    </source>
</reference>
<dbReference type="SUPFAM" id="SSF55729">
    <property type="entry name" value="Acyl-CoA N-acyltransferases (Nat)"/>
    <property type="match status" value="1"/>
</dbReference>
<name>A0ABV5C7P2_9BACL</name>
<keyword evidence="4 7" id="KW-0012">Acyltransferase</keyword>
<dbReference type="GO" id="GO:0016746">
    <property type="term" value="F:acyltransferase activity"/>
    <property type="evidence" value="ECO:0007669"/>
    <property type="project" value="UniProtKB-KW"/>
</dbReference>
<protein>
    <submittedName>
        <fullName evidence="7">GNAT family N-acetyltransferase</fullName>
        <ecNumber evidence="7">2.3.-.-</ecNumber>
    </submittedName>
</protein>
<evidence type="ECO:0000256" key="1">
    <source>
        <dbReference type="ARBA" id="ARBA00022491"/>
    </source>
</evidence>
<dbReference type="CDD" id="cd04301">
    <property type="entry name" value="NAT_SF"/>
    <property type="match status" value="1"/>
</dbReference>
<dbReference type="Pfam" id="PF00583">
    <property type="entry name" value="Acetyltransf_1"/>
    <property type="match status" value="1"/>
</dbReference>
<proteinExistence type="predicted"/>
<evidence type="ECO:0000256" key="4">
    <source>
        <dbReference type="ARBA" id="ARBA00023315"/>
    </source>
</evidence>
<accession>A0ABV5C7P2</accession>
<dbReference type="InterPro" id="IPR016181">
    <property type="entry name" value="Acyl_CoA_acyltransferase"/>
</dbReference>
<dbReference type="Proteomes" id="UP001580430">
    <property type="component" value="Unassembled WGS sequence"/>
</dbReference>
<dbReference type="PANTHER" id="PTHR36449">
    <property type="entry name" value="ACETYLTRANSFERASE-RELATED"/>
    <property type="match status" value="1"/>
</dbReference>
<evidence type="ECO:0000256" key="2">
    <source>
        <dbReference type="ARBA" id="ARBA00022649"/>
    </source>
</evidence>
<comment type="catalytic activity">
    <reaction evidence="5">
        <text>glycyl-tRNA(Gly) + acetyl-CoA = N-acetylglycyl-tRNA(Gly) + CoA + H(+)</text>
        <dbReference type="Rhea" id="RHEA:81867"/>
        <dbReference type="Rhea" id="RHEA-COMP:9683"/>
        <dbReference type="Rhea" id="RHEA-COMP:19766"/>
        <dbReference type="ChEBI" id="CHEBI:15378"/>
        <dbReference type="ChEBI" id="CHEBI:57287"/>
        <dbReference type="ChEBI" id="CHEBI:57288"/>
        <dbReference type="ChEBI" id="CHEBI:78522"/>
        <dbReference type="ChEBI" id="CHEBI:232036"/>
    </reaction>
</comment>
<keyword evidence="3 7" id="KW-0808">Transferase</keyword>
<keyword evidence="1" id="KW-0678">Repressor</keyword>
<evidence type="ECO:0000256" key="5">
    <source>
        <dbReference type="ARBA" id="ARBA00049880"/>
    </source>
</evidence>
<dbReference type="Gene3D" id="3.40.630.30">
    <property type="match status" value="1"/>
</dbReference>
<comment type="caution">
    <text evidence="7">The sequence shown here is derived from an EMBL/GenBank/DDBJ whole genome shotgun (WGS) entry which is preliminary data.</text>
</comment>
<keyword evidence="2" id="KW-1277">Toxin-antitoxin system</keyword>
<evidence type="ECO:0000313" key="7">
    <source>
        <dbReference type="EMBL" id="MFB5763553.1"/>
    </source>
</evidence>
<dbReference type="EC" id="2.3.-.-" evidence="7"/>
<evidence type="ECO:0000259" key="6">
    <source>
        <dbReference type="PROSITE" id="PS51186"/>
    </source>
</evidence>
<dbReference type="InterPro" id="IPR000182">
    <property type="entry name" value="GNAT_dom"/>
</dbReference>
<sequence length="207" mass="24219">MFADTDGYILARLSHDDRDNLAHFDCVNHSEFTAISPRSRKRLIRHSEDMNYFLKNEALEEQNEGYNTTFLVKKDEKIIGYMSLCSDAIRLDYSERRIRNRGNTGVIGYETFPALKIARLAVHKDFQKCGIGKMLINYAVFKALLMREEVGGVRFITLDCFSHRYSYYTNERIGFIKNKEQVNHSNNQKPISLRLDIDDYLDKLEKI</sequence>
<dbReference type="RefSeq" id="WP_375522563.1">
    <property type="nucleotide sequence ID" value="NZ_JBHIRY010000038.1"/>
</dbReference>
<feature type="domain" description="N-acetyltransferase" evidence="6">
    <location>
        <begin position="30"/>
        <end position="198"/>
    </location>
</feature>
<gene>
    <name evidence="7" type="ORF">ACE5LO_24555</name>
</gene>
<dbReference type="PANTHER" id="PTHR36449:SF1">
    <property type="entry name" value="ACETYLTRANSFERASE"/>
    <property type="match status" value="1"/>
</dbReference>
<dbReference type="PROSITE" id="PS51186">
    <property type="entry name" value="GNAT"/>
    <property type="match status" value="1"/>
</dbReference>
<keyword evidence="8" id="KW-1185">Reference proteome</keyword>